<evidence type="ECO:0000313" key="3">
    <source>
        <dbReference type="Proteomes" id="UP000014760"/>
    </source>
</evidence>
<name>R7T5R1_CAPTE</name>
<reference evidence="2" key="3">
    <citation type="submission" date="2015-06" db="UniProtKB">
        <authorList>
            <consortium name="EnsemblMetazoa"/>
        </authorList>
    </citation>
    <scope>IDENTIFICATION</scope>
</reference>
<dbReference type="EnsemblMetazoa" id="CapteT209646">
    <property type="protein sequence ID" value="CapteP209646"/>
    <property type="gene ID" value="CapteG209646"/>
</dbReference>
<organism evidence="1">
    <name type="scientific">Capitella teleta</name>
    <name type="common">Polychaete worm</name>
    <dbReference type="NCBI Taxonomy" id="283909"/>
    <lineage>
        <taxon>Eukaryota</taxon>
        <taxon>Metazoa</taxon>
        <taxon>Spiralia</taxon>
        <taxon>Lophotrochozoa</taxon>
        <taxon>Annelida</taxon>
        <taxon>Polychaeta</taxon>
        <taxon>Sedentaria</taxon>
        <taxon>Scolecida</taxon>
        <taxon>Capitellidae</taxon>
        <taxon>Capitella</taxon>
    </lineage>
</organism>
<dbReference type="HOGENOM" id="CLU_1050704_0_0_1"/>
<dbReference type="AlphaFoldDB" id="R7T5R1"/>
<gene>
    <name evidence="1" type="ORF">CAPTEDRAFT_209646</name>
</gene>
<evidence type="ECO:0000313" key="2">
    <source>
        <dbReference type="EnsemblMetazoa" id="CapteP209646"/>
    </source>
</evidence>
<accession>R7T5R1</accession>
<protein>
    <submittedName>
        <fullName evidence="1 2">Uncharacterized protein</fullName>
    </submittedName>
</protein>
<dbReference type="EMBL" id="AMQN01015332">
    <property type="status" value="NOT_ANNOTATED_CDS"/>
    <property type="molecule type" value="Genomic_DNA"/>
</dbReference>
<keyword evidence="3" id="KW-1185">Reference proteome</keyword>
<reference evidence="3" key="1">
    <citation type="submission" date="2012-12" db="EMBL/GenBank/DDBJ databases">
        <authorList>
            <person name="Hellsten U."/>
            <person name="Grimwood J."/>
            <person name="Chapman J.A."/>
            <person name="Shapiro H."/>
            <person name="Aerts A."/>
            <person name="Otillar R.P."/>
            <person name="Terry A.Y."/>
            <person name="Boore J.L."/>
            <person name="Simakov O."/>
            <person name="Marletaz F."/>
            <person name="Cho S.-J."/>
            <person name="Edsinger-Gonzales E."/>
            <person name="Havlak P."/>
            <person name="Kuo D.-H."/>
            <person name="Larsson T."/>
            <person name="Lv J."/>
            <person name="Arendt D."/>
            <person name="Savage R."/>
            <person name="Osoegawa K."/>
            <person name="de Jong P."/>
            <person name="Lindberg D.R."/>
            <person name="Seaver E.C."/>
            <person name="Weisblat D.A."/>
            <person name="Putnam N.H."/>
            <person name="Grigoriev I.V."/>
            <person name="Rokhsar D.S."/>
        </authorList>
    </citation>
    <scope>NUCLEOTIDE SEQUENCE</scope>
    <source>
        <strain evidence="3">I ESC-2004</strain>
    </source>
</reference>
<reference evidence="1 3" key="2">
    <citation type="journal article" date="2013" name="Nature">
        <title>Insights into bilaterian evolution from three spiralian genomes.</title>
        <authorList>
            <person name="Simakov O."/>
            <person name="Marletaz F."/>
            <person name="Cho S.J."/>
            <person name="Edsinger-Gonzales E."/>
            <person name="Havlak P."/>
            <person name="Hellsten U."/>
            <person name="Kuo D.H."/>
            <person name="Larsson T."/>
            <person name="Lv J."/>
            <person name="Arendt D."/>
            <person name="Savage R."/>
            <person name="Osoegawa K."/>
            <person name="de Jong P."/>
            <person name="Grimwood J."/>
            <person name="Chapman J.A."/>
            <person name="Shapiro H."/>
            <person name="Aerts A."/>
            <person name="Otillar R.P."/>
            <person name="Terry A.Y."/>
            <person name="Boore J.L."/>
            <person name="Grigoriev I.V."/>
            <person name="Lindberg D.R."/>
            <person name="Seaver E.C."/>
            <person name="Weisblat D.A."/>
            <person name="Putnam N.H."/>
            <person name="Rokhsar D.S."/>
        </authorList>
    </citation>
    <scope>NUCLEOTIDE SEQUENCE</scope>
    <source>
        <strain evidence="1 3">I ESC-2004</strain>
    </source>
</reference>
<dbReference type="EMBL" id="KB311808">
    <property type="protein sequence ID" value="ELT88528.1"/>
    <property type="molecule type" value="Genomic_DNA"/>
</dbReference>
<dbReference type="Proteomes" id="UP000014760">
    <property type="component" value="Unassembled WGS sequence"/>
</dbReference>
<evidence type="ECO:0000313" key="1">
    <source>
        <dbReference type="EMBL" id="ELT88528.1"/>
    </source>
</evidence>
<sequence length="265" mass="29325">MANLSASSDDVVPQFPLVEVDDDAGRGWGGGRGGAWMFDPRLSGKGMSSIYVGLPARTGLVNHLAPREATAVLQFCPTRFSVPATFGEQIGGIFSGLLYSFGNNGVHFSLGDVNWLVWRRPYKKLKTDYFLEESTTINISFDLKRHIWSWLHCVRMIVKPDSNRIKLDQTLEERKSKIKTLCSLHTHFTGLKIYTHDYNISNRVNSAANFFAWVSGASGGALRAIGAGTFLSRYKVGCSAIFGLCQCFALDIRATLLVLYISVNE</sequence>
<proteinExistence type="predicted"/>